<dbReference type="PANTHER" id="PTHR46647:SF1">
    <property type="entry name" value="RAB9 EFFECTOR PROTEIN WITH KELCH MOTIFS"/>
    <property type="match status" value="1"/>
</dbReference>
<reference evidence="5 6" key="1">
    <citation type="submission" date="2019-04" db="EMBL/GenBank/DDBJ databases">
        <title>Annotation for the trematode Fasciola gigantica.</title>
        <authorList>
            <person name="Choi Y.-J."/>
        </authorList>
    </citation>
    <scope>NUCLEOTIDE SEQUENCE [LARGE SCALE GENOMIC DNA]</scope>
    <source>
        <strain evidence="5">Uganda_cow_1</strain>
    </source>
</reference>
<evidence type="ECO:0000256" key="1">
    <source>
        <dbReference type="ARBA" id="ARBA00022441"/>
    </source>
</evidence>
<name>A0A504YVD6_FASGI</name>
<evidence type="ECO:0000313" key="6">
    <source>
        <dbReference type="Proteomes" id="UP000316759"/>
    </source>
</evidence>
<dbReference type="Proteomes" id="UP000316759">
    <property type="component" value="Unassembled WGS sequence"/>
</dbReference>
<comment type="function">
    <text evidence="3">Rab9 effector required for endosome to trans-Golgi network (TGN) transport.</text>
</comment>
<dbReference type="InterPro" id="IPR052124">
    <property type="entry name" value="Rab9_kelch_effector"/>
</dbReference>
<keyword evidence="2" id="KW-0677">Repeat</keyword>
<evidence type="ECO:0000256" key="4">
    <source>
        <dbReference type="ARBA" id="ARBA00039295"/>
    </source>
</evidence>
<evidence type="ECO:0000256" key="2">
    <source>
        <dbReference type="ARBA" id="ARBA00022737"/>
    </source>
</evidence>
<dbReference type="InterPro" id="IPR015915">
    <property type="entry name" value="Kelch-typ_b-propeller"/>
</dbReference>
<dbReference type="STRING" id="46835.A0A504YVD6"/>
<dbReference type="OrthoDB" id="10251809at2759"/>
<dbReference type="PANTHER" id="PTHR46647">
    <property type="entry name" value="RAB9 EFFECTOR PROTEIN WITH KELCH MOTIFS"/>
    <property type="match status" value="1"/>
</dbReference>
<dbReference type="Pfam" id="PF24681">
    <property type="entry name" value="Kelch_KLHDC2_KLHL20_DRC7"/>
    <property type="match status" value="2"/>
</dbReference>
<keyword evidence="1" id="KW-0880">Kelch repeat</keyword>
<dbReference type="SUPFAM" id="SSF50965">
    <property type="entry name" value="Galactose oxidase, central domain"/>
    <property type="match status" value="1"/>
</dbReference>
<dbReference type="Gene3D" id="2.120.10.80">
    <property type="entry name" value="Kelch-type beta propeller"/>
    <property type="match status" value="2"/>
</dbReference>
<dbReference type="EMBL" id="SUNJ01004236">
    <property type="protein sequence ID" value="TPP64599.1"/>
    <property type="molecule type" value="Genomic_DNA"/>
</dbReference>
<protein>
    <recommendedName>
        <fullName evidence="4">Rab9 effector protein with kelch motifs</fullName>
    </recommendedName>
</protein>
<evidence type="ECO:0000256" key="3">
    <source>
        <dbReference type="ARBA" id="ARBA00037224"/>
    </source>
</evidence>
<organism evidence="5 6">
    <name type="scientific">Fasciola gigantica</name>
    <name type="common">Giant liver fluke</name>
    <dbReference type="NCBI Taxonomy" id="46835"/>
    <lineage>
        <taxon>Eukaryota</taxon>
        <taxon>Metazoa</taxon>
        <taxon>Spiralia</taxon>
        <taxon>Lophotrochozoa</taxon>
        <taxon>Platyhelminthes</taxon>
        <taxon>Trematoda</taxon>
        <taxon>Digenea</taxon>
        <taxon>Plagiorchiida</taxon>
        <taxon>Echinostomata</taxon>
        <taxon>Echinostomatoidea</taxon>
        <taxon>Fasciolidae</taxon>
        <taxon>Fasciola</taxon>
    </lineage>
</organism>
<dbReference type="InterPro" id="IPR011043">
    <property type="entry name" value="Gal_Oxase/kelch_b-propeller"/>
</dbReference>
<evidence type="ECO:0000313" key="5">
    <source>
        <dbReference type="EMBL" id="TPP64599.1"/>
    </source>
</evidence>
<proteinExistence type="predicted"/>
<comment type="caution">
    <text evidence="5">The sequence shown here is derived from an EMBL/GenBank/DDBJ whole genome shotgun (WGS) entry which is preliminary data.</text>
</comment>
<accession>A0A504YVD6</accession>
<dbReference type="AlphaFoldDB" id="A0A504YVD6"/>
<gene>
    <name evidence="5" type="ORF">FGIG_02331</name>
</gene>
<sequence length="427" mass="46586">MTKGAKYDSVKGTWQLTHEDKSALVPCARVGHTIQELPRKSSQLEPFLLLLGGANLDGTLDEAFVFSTSDGTWSKLNWMTEPLSGPTLSRYEHASAVLPDGDVIVFGGATKSCPLGDLLELKVTHNPPLTGLFISPNSSTSSKFPGESRTQHGSACITEHGQLLIFSGGAMGNQPVSDNQVHIYDTKSKSWSSVQTTGQTPCVRLGHLLIYQYPSTEPMDVADLHRIPRGRMLIHGGMAEEKFFDDFYQIQFSEVDESHLTGIWCKFVNKSSTDTVSDRMALQCENNLWQTGRVPCARAAHGGVCLNGSGNSICIAKMYIFGGVSTAGALNDMHCFDTQTKQWTEITFNGPVPKPRFDFACCSYMRTSGDNSQVYTGQYCFFLHGGMDTDGHVYNDSWTIVLAEQVLDGSSAIIHLIGSSVKLSIGE</sequence>
<keyword evidence="6" id="KW-1185">Reference proteome</keyword>